<feature type="transmembrane region" description="Helical" evidence="7">
    <location>
        <begin position="21"/>
        <end position="38"/>
    </location>
</feature>
<feature type="transmembrane region" description="Helical" evidence="7">
    <location>
        <begin position="274"/>
        <end position="295"/>
    </location>
</feature>
<evidence type="ECO:0000256" key="7">
    <source>
        <dbReference type="SAM" id="Phobius"/>
    </source>
</evidence>
<dbReference type="PROSITE" id="PS50929">
    <property type="entry name" value="ABC_TM1F"/>
    <property type="match status" value="1"/>
</dbReference>
<dbReference type="InterPro" id="IPR039421">
    <property type="entry name" value="Type_1_exporter"/>
</dbReference>
<feature type="transmembrane region" description="Helical" evidence="7">
    <location>
        <begin position="131"/>
        <end position="153"/>
    </location>
</feature>
<feature type="domain" description="ABC transporter" evidence="8">
    <location>
        <begin position="335"/>
        <end position="557"/>
    </location>
</feature>
<dbReference type="SMART" id="SM00382">
    <property type="entry name" value="AAA"/>
    <property type="match status" value="1"/>
</dbReference>
<evidence type="ECO:0000256" key="5">
    <source>
        <dbReference type="ARBA" id="ARBA00022989"/>
    </source>
</evidence>
<dbReference type="Pfam" id="PF00005">
    <property type="entry name" value="ABC_tran"/>
    <property type="match status" value="1"/>
</dbReference>
<accession>A0ABV7Y759</accession>
<keyword evidence="6 7" id="KW-0472">Membrane</keyword>
<keyword evidence="4 10" id="KW-0067">ATP-binding</keyword>
<evidence type="ECO:0000259" key="9">
    <source>
        <dbReference type="PROSITE" id="PS50929"/>
    </source>
</evidence>
<dbReference type="Gene3D" id="3.40.50.300">
    <property type="entry name" value="P-loop containing nucleotide triphosphate hydrolases"/>
    <property type="match status" value="1"/>
</dbReference>
<dbReference type="Proteomes" id="UP001595699">
    <property type="component" value="Unassembled WGS sequence"/>
</dbReference>
<proteinExistence type="predicted"/>
<feature type="transmembrane region" description="Helical" evidence="7">
    <location>
        <begin position="250"/>
        <end position="268"/>
    </location>
</feature>
<dbReference type="Pfam" id="PF00664">
    <property type="entry name" value="ABC_membrane"/>
    <property type="match status" value="1"/>
</dbReference>
<evidence type="ECO:0000256" key="3">
    <source>
        <dbReference type="ARBA" id="ARBA00022741"/>
    </source>
</evidence>
<feature type="transmembrane region" description="Helical" evidence="7">
    <location>
        <begin position="58"/>
        <end position="78"/>
    </location>
</feature>
<reference evidence="11" key="1">
    <citation type="journal article" date="2019" name="Int. J. Syst. Evol. Microbiol.">
        <title>The Global Catalogue of Microorganisms (GCM) 10K type strain sequencing project: providing services to taxonomists for standard genome sequencing and annotation.</title>
        <authorList>
            <consortium name="The Broad Institute Genomics Platform"/>
            <consortium name="The Broad Institute Genome Sequencing Center for Infectious Disease"/>
            <person name="Wu L."/>
            <person name="Ma J."/>
        </authorList>
    </citation>
    <scope>NUCLEOTIDE SEQUENCE [LARGE SCALE GENOMIC DNA]</scope>
    <source>
        <strain evidence="11">CGMCC 4.7241</strain>
    </source>
</reference>
<dbReference type="SUPFAM" id="SSF52540">
    <property type="entry name" value="P-loop containing nucleoside triphosphate hydrolases"/>
    <property type="match status" value="1"/>
</dbReference>
<keyword evidence="11" id="KW-1185">Reference proteome</keyword>
<dbReference type="InterPro" id="IPR036640">
    <property type="entry name" value="ABC1_TM_sf"/>
</dbReference>
<dbReference type="GO" id="GO:0005524">
    <property type="term" value="F:ATP binding"/>
    <property type="evidence" value="ECO:0007669"/>
    <property type="project" value="UniProtKB-KW"/>
</dbReference>
<organism evidence="10 11">
    <name type="scientific">Tenggerimyces flavus</name>
    <dbReference type="NCBI Taxonomy" id="1708749"/>
    <lineage>
        <taxon>Bacteria</taxon>
        <taxon>Bacillati</taxon>
        <taxon>Actinomycetota</taxon>
        <taxon>Actinomycetes</taxon>
        <taxon>Propionibacteriales</taxon>
        <taxon>Nocardioidaceae</taxon>
        <taxon>Tenggerimyces</taxon>
    </lineage>
</organism>
<gene>
    <name evidence="10" type="ORF">ACFOUW_08555</name>
</gene>
<evidence type="ECO:0000256" key="6">
    <source>
        <dbReference type="ARBA" id="ARBA00023136"/>
    </source>
</evidence>
<evidence type="ECO:0000256" key="1">
    <source>
        <dbReference type="ARBA" id="ARBA00004651"/>
    </source>
</evidence>
<dbReference type="PROSITE" id="PS50893">
    <property type="entry name" value="ABC_TRANSPORTER_2"/>
    <property type="match status" value="1"/>
</dbReference>
<evidence type="ECO:0000313" key="10">
    <source>
        <dbReference type="EMBL" id="MFC3760888.1"/>
    </source>
</evidence>
<dbReference type="PANTHER" id="PTHR24221">
    <property type="entry name" value="ATP-BINDING CASSETTE SUB-FAMILY B"/>
    <property type="match status" value="1"/>
</dbReference>
<dbReference type="InterPro" id="IPR003593">
    <property type="entry name" value="AAA+_ATPase"/>
</dbReference>
<evidence type="ECO:0000259" key="8">
    <source>
        <dbReference type="PROSITE" id="PS50893"/>
    </source>
</evidence>
<keyword evidence="3" id="KW-0547">Nucleotide-binding</keyword>
<dbReference type="PANTHER" id="PTHR24221:SF654">
    <property type="entry name" value="ATP-BINDING CASSETTE SUB-FAMILY B MEMBER 6"/>
    <property type="match status" value="1"/>
</dbReference>
<comment type="caution">
    <text evidence="10">The sequence shown here is derived from an EMBL/GenBank/DDBJ whole genome shotgun (WGS) entry which is preliminary data.</text>
</comment>
<feature type="transmembrane region" description="Helical" evidence="7">
    <location>
        <begin position="159"/>
        <end position="178"/>
    </location>
</feature>
<evidence type="ECO:0000256" key="4">
    <source>
        <dbReference type="ARBA" id="ARBA00022840"/>
    </source>
</evidence>
<comment type="subcellular location">
    <subcellularLocation>
        <location evidence="1">Cell membrane</location>
        <topology evidence="1">Multi-pass membrane protein</topology>
    </subcellularLocation>
</comment>
<dbReference type="InterPro" id="IPR011527">
    <property type="entry name" value="ABC1_TM_dom"/>
</dbReference>
<feature type="domain" description="ABC transmembrane type-1" evidence="9">
    <location>
        <begin position="22"/>
        <end position="303"/>
    </location>
</feature>
<protein>
    <submittedName>
        <fullName evidence="10">ABC transporter ATP-binding protein</fullName>
    </submittedName>
</protein>
<keyword evidence="5 7" id="KW-1133">Transmembrane helix</keyword>
<evidence type="ECO:0000313" key="11">
    <source>
        <dbReference type="Proteomes" id="UP001595699"/>
    </source>
</evidence>
<dbReference type="EMBL" id="JBHRZH010000006">
    <property type="protein sequence ID" value="MFC3760888.1"/>
    <property type="molecule type" value="Genomic_DNA"/>
</dbReference>
<dbReference type="Gene3D" id="1.20.1560.10">
    <property type="entry name" value="ABC transporter type 1, transmembrane domain"/>
    <property type="match status" value="1"/>
</dbReference>
<dbReference type="RefSeq" id="WP_205117126.1">
    <property type="nucleotide sequence ID" value="NZ_JAFBCM010000001.1"/>
</dbReference>
<dbReference type="InterPro" id="IPR003439">
    <property type="entry name" value="ABC_transporter-like_ATP-bd"/>
</dbReference>
<evidence type="ECO:0000256" key="2">
    <source>
        <dbReference type="ARBA" id="ARBA00022692"/>
    </source>
</evidence>
<dbReference type="InterPro" id="IPR027417">
    <property type="entry name" value="P-loop_NTPase"/>
</dbReference>
<sequence length="557" mass="59308">MSSKENKALLRWSVRQEGRRIAVGLAASVALQTAYIAIPWCVAKALDEGITQGDWQTTLRWALVVVAFGVLLMVGEIIRGITMRIAADSVGNKLRMRILGHALRLDAQALDKFGHGDLSMRATRDADLLHFWIYGLSLWAQVITTFVLVGAAIGTLEPMLLLVAGAAVPFLVVLNLVYPKQFGIATGELANAHSARANAVEELLSATVAVRGIGGETALVRRHDEHSAVVTDKTHNTARIAANWASQVPMIPRLAIAAGVGVGGMAVLNGSMTIGGLVAFISWMTTVTIAVAVLVQRLDQRAQALVSAGRIVEILNLRTELAPDAVDDIPPGGRIEAHGVSVTADGRRILDPVSLSAGPGELVAVTGPTGSGKSTLLRVLSWALRPSVGRATYAGIDLASVTPDAARRRITLVPQRPLLLSGTIAENLRLGRTLGDEELQWACEITTIAEDIAEFPDGYETEVGERGTTLSGGQVQRLALARSLLQKCDVLLLDDATSAVDVTTERKILERLRAHAQDTAIVFATHRQAVLDVADRVVTLTLPDEVGPAREEAAQHA</sequence>
<name>A0ABV7Y759_9ACTN</name>
<keyword evidence="2 7" id="KW-0812">Transmembrane</keyword>
<dbReference type="SUPFAM" id="SSF90123">
    <property type="entry name" value="ABC transporter transmembrane region"/>
    <property type="match status" value="1"/>
</dbReference>